<dbReference type="EMBL" id="BEZZ01085047">
    <property type="protein sequence ID" value="GCC42483.1"/>
    <property type="molecule type" value="Genomic_DNA"/>
</dbReference>
<dbReference type="GO" id="GO:0060294">
    <property type="term" value="P:cilium movement involved in cell motility"/>
    <property type="evidence" value="ECO:0007669"/>
    <property type="project" value="UniProtKB-UniRule"/>
</dbReference>
<keyword evidence="4 11" id="KW-0282">Flagellum</keyword>
<keyword evidence="8 11" id="KW-0966">Cell projection</keyword>
<protein>
    <recommendedName>
        <fullName evidence="11">Tektin</fullName>
    </recommendedName>
</protein>
<comment type="caution">
    <text evidence="12">The sequence shown here is derived from an EMBL/GenBank/DDBJ whole genome shotgun (WGS) entry which is preliminary data.</text>
</comment>
<dbReference type="Proteomes" id="UP000287033">
    <property type="component" value="Unassembled WGS sequence"/>
</dbReference>
<organism evidence="12 13">
    <name type="scientific">Chiloscyllium punctatum</name>
    <name type="common">Brownbanded bambooshark</name>
    <name type="synonym">Hemiscyllium punctatum</name>
    <dbReference type="NCBI Taxonomy" id="137246"/>
    <lineage>
        <taxon>Eukaryota</taxon>
        <taxon>Metazoa</taxon>
        <taxon>Chordata</taxon>
        <taxon>Craniata</taxon>
        <taxon>Vertebrata</taxon>
        <taxon>Chondrichthyes</taxon>
        <taxon>Elasmobranchii</taxon>
        <taxon>Galeomorphii</taxon>
        <taxon>Galeoidea</taxon>
        <taxon>Orectolobiformes</taxon>
        <taxon>Hemiscylliidae</taxon>
        <taxon>Chiloscyllium</taxon>
    </lineage>
</organism>
<dbReference type="GO" id="GO:0005634">
    <property type="term" value="C:nucleus"/>
    <property type="evidence" value="ECO:0007669"/>
    <property type="project" value="TreeGrafter"/>
</dbReference>
<evidence type="ECO:0000256" key="11">
    <source>
        <dbReference type="RuleBase" id="RU367040"/>
    </source>
</evidence>
<dbReference type="PANTHER" id="PTHR19960:SF25">
    <property type="entry name" value="TEKTIN-1"/>
    <property type="match status" value="1"/>
</dbReference>
<dbReference type="InterPro" id="IPR048256">
    <property type="entry name" value="Tektin-like"/>
</dbReference>
<keyword evidence="6 11" id="KW-0969">Cilium</keyword>
<dbReference type="Pfam" id="PF03148">
    <property type="entry name" value="Tektin"/>
    <property type="match status" value="1"/>
</dbReference>
<evidence type="ECO:0000313" key="13">
    <source>
        <dbReference type="Proteomes" id="UP000287033"/>
    </source>
</evidence>
<evidence type="ECO:0000256" key="2">
    <source>
        <dbReference type="ARBA" id="ARBA00007209"/>
    </source>
</evidence>
<evidence type="ECO:0000256" key="8">
    <source>
        <dbReference type="ARBA" id="ARBA00023273"/>
    </source>
</evidence>
<evidence type="ECO:0000313" key="12">
    <source>
        <dbReference type="EMBL" id="GCC42483.1"/>
    </source>
</evidence>
<evidence type="ECO:0000256" key="1">
    <source>
        <dbReference type="ARBA" id="ARBA00004611"/>
    </source>
</evidence>
<name>A0A401TIP2_CHIPU</name>
<comment type="subunit">
    <text evidence="10">Microtubule inner protein component of sperm flagellar doublet microtubules.</text>
</comment>
<dbReference type="GO" id="GO:0060271">
    <property type="term" value="P:cilium assembly"/>
    <property type="evidence" value="ECO:0007669"/>
    <property type="project" value="UniProtKB-UniRule"/>
</dbReference>
<dbReference type="STRING" id="137246.A0A401TIP2"/>
<evidence type="ECO:0000256" key="5">
    <source>
        <dbReference type="ARBA" id="ARBA00023054"/>
    </source>
</evidence>
<accession>A0A401TIP2</accession>
<keyword evidence="5" id="KW-0175">Coiled coil</keyword>
<keyword evidence="13" id="KW-1185">Reference proteome</keyword>
<keyword evidence="7" id="KW-0206">Cytoskeleton</keyword>
<dbReference type="PANTHER" id="PTHR19960">
    <property type="entry name" value="TEKTIN"/>
    <property type="match status" value="1"/>
</dbReference>
<comment type="similarity">
    <text evidence="2 11">Belongs to the tektin family.</text>
</comment>
<evidence type="ECO:0000256" key="7">
    <source>
        <dbReference type="ARBA" id="ARBA00023212"/>
    </source>
</evidence>
<evidence type="ECO:0000256" key="4">
    <source>
        <dbReference type="ARBA" id="ARBA00022846"/>
    </source>
</evidence>
<reference evidence="12 13" key="1">
    <citation type="journal article" date="2018" name="Nat. Ecol. Evol.">
        <title>Shark genomes provide insights into elasmobranch evolution and the origin of vertebrates.</title>
        <authorList>
            <person name="Hara Y"/>
            <person name="Yamaguchi K"/>
            <person name="Onimaru K"/>
            <person name="Kadota M"/>
            <person name="Koyanagi M"/>
            <person name="Keeley SD"/>
            <person name="Tatsumi K"/>
            <person name="Tanaka K"/>
            <person name="Motone F"/>
            <person name="Kageyama Y"/>
            <person name="Nozu R"/>
            <person name="Adachi N"/>
            <person name="Nishimura O"/>
            <person name="Nakagawa R"/>
            <person name="Tanegashima C"/>
            <person name="Kiyatake I"/>
            <person name="Matsumoto R"/>
            <person name="Murakumo K"/>
            <person name="Nishida K"/>
            <person name="Terakita A"/>
            <person name="Kuratani S"/>
            <person name="Sato K"/>
            <person name="Hyodo S Kuraku.S."/>
        </authorList>
    </citation>
    <scope>NUCLEOTIDE SEQUENCE [LARGE SCALE GENOMIC DNA]</scope>
</reference>
<gene>
    <name evidence="12" type="ORF">chiPu_0026673</name>
</gene>
<comment type="function">
    <text evidence="9">Microtubule inner protein (MIP) part of the dynein-decorated doublet microtubules (DMTs) in cilia and flagellar axoneme. Forms filamentous polymers in the walls of ciliary and flagellar microtubules.</text>
</comment>
<evidence type="ECO:0000256" key="3">
    <source>
        <dbReference type="ARBA" id="ARBA00022490"/>
    </source>
</evidence>
<proteinExistence type="inferred from homology"/>
<feature type="non-terminal residue" evidence="12">
    <location>
        <position position="1"/>
    </location>
</feature>
<dbReference type="InterPro" id="IPR000435">
    <property type="entry name" value="Tektins"/>
</dbReference>
<evidence type="ECO:0000256" key="6">
    <source>
        <dbReference type="ARBA" id="ARBA00023069"/>
    </source>
</evidence>
<keyword evidence="3" id="KW-0963">Cytoplasm</keyword>
<evidence type="ECO:0000256" key="9">
    <source>
        <dbReference type="ARBA" id="ARBA00045224"/>
    </source>
</evidence>
<evidence type="ECO:0000256" key="10">
    <source>
        <dbReference type="ARBA" id="ARBA00046435"/>
    </source>
</evidence>
<dbReference type="AlphaFoldDB" id="A0A401TIP2"/>
<comment type="subcellular location">
    <subcellularLocation>
        <location evidence="11">Cytoplasm</location>
        <location evidence="11">Cytoskeleton</location>
        <location evidence="11">Cilium axoneme</location>
    </subcellularLocation>
    <subcellularLocation>
        <location evidence="1">Cytoplasm</location>
        <location evidence="1">Cytoskeleton</location>
        <location evidence="1">Flagellum axoneme</location>
    </subcellularLocation>
</comment>
<sequence>EKRVGIDLVHDEVERELLKEVEVIEGIMALLKRTISQTEEQLRLNRSAKFYLEKDLKDKSIALKVDKFTANLTNNSPNIDYSPNVVRIEGK</sequence>
<dbReference type="GO" id="GO:0005930">
    <property type="term" value="C:axoneme"/>
    <property type="evidence" value="ECO:0007669"/>
    <property type="project" value="UniProtKB-SubCell"/>
</dbReference>
<dbReference type="GO" id="GO:0015630">
    <property type="term" value="C:microtubule cytoskeleton"/>
    <property type="evidence" value="ECO:0007669"/>
    <property type="project" value="UniProtKB-UniRule"/>
</dbReference>
<dbReference type="OrthoDB" id="10054259at2759"/>